<keyword evidence="6" id="KW-0325">Glycoprotein</keyword>
<evidence type="ECO:0000256" key="1">
    <source>
        <dbReference type="ARBA" id="ARBA00004251"/>
    </source>
</evidence>
<dbReference type="RefSeq" id="XP_023496031.1">
    <property type="nucleotide sequence ID" value="XM_023640263.2"/>
</dbReference>
<dbReference type="Pfam" id="PF07654">
    <property type="entry name" value="C1-set"/>
    <property type="match status" value="1"/>
</dbReference>
<reference evidence="10" key="3">
    <citation type="submission" date="2025-09" db="UniProtKB">
        <authorList>
            <consortium name="Ensembl"/>
        </authorList>
    </citation>
    <scope>IDENTIFICATION</scope>
    <source>
        <strain evidence="10">Thoroughbred</strain>
    </source>
</reference>
<keyword evidence="8" id="KW-1133">Transmembrane helix</keyword>
<evidence type="ECO:0000256" key="8">
    <source>
        <dbReference type="SAM" id="Phobius"/>
    </source>
</evidence>
<evidence type="ECO:0000256" key="7">
    <source>
        <dbReference type="ARBA" id="ARBA00023319"/>
    </source>
</evidence>
<dbReference type="Gene3D" id="2.60.40.10">
    <property type="entry name" value="Immunoglobulins"/>
    <property type="match status" value="1"/>
</dbReference>
<dbReference type="SMART" id="SM00407">
    <property type="entry name" value="IGc1"/>
    <property type="match status" value="1"/>
</dbReference>
<dbReference type="PANTHER" id="PTHR16675:SF146">
    <property type="entry name" value="T-CELL SURFACE GLYCOPROTEIN CD1E, MEMBRANE-ASSOCIATED"/>
    <property type="match status" value="1"/>
</dbReference>
<dbReference type="GO" id="GO:0071723">
    <property type="term" value="F:lipopeptide binding"/>
    <property type="evidence" value="ECO:0000318"/>
    <property type="project" value="GO_Central"/>
</dbReference>
<dbReference type="InterPro" id="IPR011161">
    <property type="entry name" value="MHC_I-like_Ag-recog"/>
</dbReference>
<dbReference type="FunFam" id="3.30.500.10:FF:000002">
    <property type="entry name" value="Antigen-presenting glycoprotein CD1d1"/>
    <property type="match status" value="1"/>
</dbReference>
<protein>
    <submittedName>
        <fullName evidence="10">CD1e1 molecule</fullName>
    </submittedName>
</protein>
<dbReference type="InterPro" id="IPR011162">
    <property type="entry name" value="MHC_I/II-like_Ag-recog"/>
</dbReference>
<evidence type="ECO:0000256" key="5">
    <source>
        <dbReference type="ARBA" id="ARBA00023136"/>
    </source>
</evidence>
<evidence type="ECO:0000313" key="10">
    <source>
        <dbReference type="Ensembl" id="ENSECAP00000047455.2"/>
    </source>
</evidence>
<dbReference type="GO" id="GO:0001916">
    <property type="term" value="P:positive regulation of T cell mediated cytotoxicity"/>
    <property type="evidence" value="ECO:0000318"/>
    <property type="project" value="GO_Central"/>
</dbReference>
<dbReference type="GO" id="GO:0010008">
    <property type="term" value="C:endosome membrane"/>
    <property type="evidence" value="ECO:0007669"/>
    <property type="project" value="UniProtKB-SubCell"/>
</dbReference>
<dbReference type="InterPro" id="IPR013783">
    <property type="entry name" value="Ig-like_fold"/>
</dbReference>
<accession>A0A5F5PG85</accession>
<dbReference type="FunFam" id="2.60.40.10:FF:000254">
    <property type="entry name" value="Antigen-presenting glycoprotein CD1d1"/>
    <property type="match status" value="1"/>
</dbReference>
<dbReference type="Gene3D" id="3.30.500.10">
    <property type="entry name" value="MHC class I-like antigen recognition-like"/>
    <property type="match status" value="1"/>
</dbReference>
<dbReference type="GO" id="GO:0006955">
    <property type="term" value="P:immune response"/>
    <property type="evidence" value="ECO:0000318"/>
    <property type="project" value="GO_Central"/>
</dbReference>
<dbReference type="GO" id="GO:0048006">
    <property type="term" value="P:antigen processing and presentation, endogenous lipid antigen via MHC class Ib"/>
    <property type="evidence" value="ECO:0000318"/>
    <property type="project" value="GO_Central"/>
</dbReference>
<dbReference type="InterPro" id="IPR003597">
    <property type="entry name" value="Ig_C1-set"/>
</dbReference>
<evidence type="ECO:0000256" key="6">
    <source>
        <dbReference type="ARBA" id="ARBA00023180"/>
    </source>
</evidence>
<keyword evidence="4" id="KW-0391">Immunity</keyword>
<dbReference type="SUPFAM" id="SSF54452">
    <property type="entry name" value="MHC antigen-recognition domain"/>
    <property type="match status" value="1"/>
</dbReference>
<comment type="subcellular location">
    <subcellularLocation>
        <location evidence="1">Cell membrane</location>
        <topology evidence="1">Single-pass type I membrane protein</topology>
    </subcellularLocation>
    <subcellularLocation>
        <location evidence="2">Endosome membrane</location>
    </subcellularLocation>
</comment>
<dbReference type="Pfam" id="PF16497">
    <property type="entry name" value="MHC_I_3"/>
    <property type="match status" value="1"/>
</dbReference>
<keyword evidence="5 8" id="KW-0472">Membrane</keyword>
<dbReference type="GO" id="GO:0009897">
    <property type="term" value="C:external side of plasma membrane"/>
    <property type="evidence" value="ECO:0000318"/>
    <property type="project" value="GO_Central"/>
</dbReference>
<evidence type="ECO:0000256" key="4">
    <source>
        <dbReference type="ARBA" id="ARBA00022859"/>
    </source>
</evidence>
<dbReference type="Ensembl" id="ENSECAT00000068249.2">
    <property type="protein sequence ID" value="ENSECAP00000047455.2"/>
    <property type="gene ID" value="ENSECAG00000015055.4"/>
</dbReference>
<dbReference type="CDD" id="cd21029">
    <property type="entry name" value="IgC1_CD1"/>
    <property type="match status" value="1"/>
</dbReference>
<proteinExistence type="predicted"/>
<organism evidence="10 11">
    <name type="scientific">Equus caballus</name>
    <name type="common">Horse</name>
    <dbReference type="NCBI Taxonomy" id="9796"/>
    <lineage>
        <taxon>Eukaryota</taxon>
        <taxon>Metazoa</taxon>
        <taxon>Chordata</taxon>
        <taxon>Craniata</taxon>
        <taxon>Vertebrata</taxon>
        <taxon>Euteleostomi</taxon>
        <taxon>Mammalia</taxon>
        <taxon>Eutheria</taxon>
        <taxon>Laurasiatheria</taxon>
        <taxon>Perissodactyla</taxon>
        <taxon>Equidae</taxon>
        <taxon>Equus</taxon>
    </lineage>
</organism>
<dbReference type="GeneID" id="100055598"/>
<dbReference type="InterPro" id="IPR037055">
    <property type="entry name" value="MHC_I-like_Ag-recog_sf"/>
</dbReference>
<dbReference type="GO" id="GO:0030883">
    <property type="term" value="F:endogenous lipid antigen binding"/>
    <property type="evidence" value="ECO:0000318"/>
    <property type="project" value="GO_Central"/>
</dbReference>
<dbReference type="GO" id="GO:0030884">
    <property type="term" value="F:exogenous lipid antigen binding"/>
    <property type="evidence" value="ECO:0000318"/>
    <property type="project" value="GO_Central"/>
</dbReference>
<feature type="domain" description="Ig-like" evidence="9">
    <location>
        <begin position="252"/>
        <end position="352"/>
    </location>
</feature>
<dbReference type="Bgee" id="ENSECAG00000015055">
    <property type="expression patterns" value="Expressed in blood and 11 other cell types or tissues"/>
</dbReference>
<evidence type="ECO:0000256" key="3">
    <source>
        <dbReference type="ARBA" id="ARBA00022753"/>
    </source>
</evidence>
<dbReference type="GO" id="GO:0048007">
    <property type="term" value="P:antigen processing and presentation, exogenous lipid antigen via MHC class Ib"/>
    <property type="evidence" value="ECO:0000318"/>
    <property type="project" value="GO_Central"/>
</dbReference>
<dbReference type="CTD" id="100055598"/>
<evidence type="ECO:0000256" key="2">
    <source>
        <dbReference type="ARBA" id="ARBA00004608"/>
    </source>
</evidence>
<evidence type="ECO:0000259" key="9">
    <source>
        <dbReference type="PROSITE" id="PS50835"/>
    </source>
</evidence>
<dbReference type="OrthoDB" id="8890485at2759"/>
<sequence>MLLQDALGVCMPGYSQAKCPCLQSQFLSLNLRRGSWSGGRGYGYAYNLCNHLHPSPSMRASLLSSFHNLSAAHSSLSAPLLLGFHHPAAEEPLSYHFIQISSFANHSWAYTQASGWLGEMETEAWDSVSGTIRFLKPWSQGNFSKEELKNLEALLELYLHSFTTEVQVFASQFQFEYPFELQVLFGCQMRAGKPSESFLNGAYQGSDFLSFQGNSWKPSPGAGSRAQNVCRVLNHYRVIKEIVQRLLSDTCPRLLASRLDAGKSELEQQVKPEAWVSKGPSPGPGHLMLVCHVSGFHPKPVWVMWMRGEQEQPGTQRGDVLPNADGTWYLRVTLDVTSGEAAGLTCRVKHSSLGGHDIIIHWDGNSILLILICLTVIVILVMLVVVDLRFKKQSSNQNILYPHVPNPAFSTRTNTRDPRSSGHPLCLAQDLWIKSKFLKNWKTSLKRLW</sequence>
<keyword evidence="7" id="KW-0393">Immunoglobulin domain</keyword>
<name>A0A5F5PG85_HORSE</name>
<dbReference type="InterPro" id="IPR007110">
    <property type="entry name" value="Ig-like_dom"/>
</dbReference>
<feature type="transmembrane region" description="Helical" evidence="8">
    <location>
        <begin position="367"/>
        <end position="386"/>
    </location>
</feature>
<dbReference type="PROSITE" id="PS50835">
    <property type="entry name" value="IG_LIKE"/>
    <property type="match status" value="1"/>
</dbReference>
<dbReference type="GeneTree" id="ENSGT01120000271825"/>
<dbReference type="AlphaFoldDB" id="A0A5F5PG85"/>
<dbReference type="InterPro" id="IPR036179">
    <property type="entry name" value="Ig-like_dom_sf"/>
</dbReference>
<keyword evidence="8" id="KW-0812">Transmembrane</keyword>
<gene>
    <name evidence="10" type="primary">CD1E1</name>
</gene>
<reference evidence="10" key="2">
    <citation type="submission" date="2025-08" db="UniProtKB">
        <authorList>
            <consortium name="Ensembl"/>
        </authorList>
    </citation>
    <scope>IDENTIFICATION</scope>
    <source>
        <strain evidence="10">Thoroughbred</strain>
    </source>
</reference>
<reference evidence="10 11" key="1">
    <citation type="journal article" date="2009" name="Science">
        <title>Genome sequence, comparative analysis, and population genetics of the domestic horse.</title>
        <authorList>
            <consortium name="Broad Institute Genome Sequencing Platform"/>
            <consortium name="Broad Institute Whole Genome Assembly Team"/>
            <person name="Wade C.M."/>
            <person name="Giulotto E."/>
            <person name="Sigurdsson S."/>
            <person name="Zoli M."/>
            <person name="Gnerre S."/>
            <person name="Imsland F."/>
            <person name="Lear T.L."/>
            <person name="Adelson D.L."/>
            <person name="Bailey E."/>
            <person name="Bellone R.R."/>
            <person name="Bloecker H."/>
            <person name="Distl O."/>
            <person name="Edgar R.C."/>
            <person name="Garber M."/>
            <person name="Leeb T."/>
            <person name="Mauceli E."/>
            <person name="MacLeod J.N."/>
            <person name="Penedo M.C.T."/>
            <person name="Raison J.M."/>
            <person name="Sharpe T."/>
            <person name="Vogel J."/>
            <person name="Andersson L."/>
            <person name="Antczak D.F."/>
            <person name="Biagi T."/>
            <person name="Binns M.M."/>
            <person name="Chowdhary B.P."/>
            <person name="Coleman S.J."/>
            <person name="Della Valle G."/>
            <person name="Fryc S."/>
            <person name="Guerin G."/>
            <person name="Hasegawa T."/>
            <person name="Hill E.W."/>
            <person name="Jurka J."/>
            <person name="Kiialainen A."/>
            <person name="Lindgren G."/>
            <person name="Liu J."/>
            <person name="Magnani E."/>
            <person name="Mickelson J.R."/>
            <person name="Murray J."/>
            <person name="Nergadze S.G."/>
            <person name="Onofrio R."/>
            <person name="Pedroni S."/>
            <person name="Piras M.F."/>
            <person name="Raudsepp T."/>
            <person name="Rocchi M."/>
            <person name="Roeed K.H."/>
            <person name="Ryder O.A."/>
            <person name="Searle S."/>
            <person name="Skow L."/>
            <person name="Swinburne J.E."/>
            <person name="Syvaenen A.C."/>
            <person name="Tozaki T."/>
            <person name="Valberg S.J."/>
            <person name="Vaudin M."/>
            <person name="White J.R."/>
            <person name="Zody M.C."/>
            <person name="Lander E.S."/>
            <person name="Lindblad-Toh K."/>
        </authorList>
    </citation>
    <scope>NUCLEOTIDE SEQUENCE [LARGE SCALE GENOMIC DNA]</scope>
    <source>
        <strain evidence="10 11">Thoroughbred</strain>
    </source>
</reference>
<evidence type="ECO:0000313" key="11">
    <source>
        <dbReference type="Proteomes" id="UP000002281"/>
    </source>
</evidence>
<dbReference type="InterPro" id="IPR050208">
    <property type="entry name" value="MHC_class-I_related"/>
</dbReference>
<dbReference type="GO" id="GO:0005615">
    <property type="term" value="C:extracellular space"/>
    <property type="evidence" value="ECO:0000318"/>
    <property type="project" value="GO_Central"/>
</dbReference>
<dbReference type="PANTHER" id="PTHR16675">
    <property type="entry name" value="MHC CLASS I-RELATED"/>
    <property type="match status" value="1"/>
</dbReference>
<keyword evidence="3" id="KW-0967">Endosome</keyword>
<dbReference type="SUPFAM" id="SSF48726">
    <property type="entry name" value="Immunoglobulin"/>
    <property type="match status" value="1"/>
</dbReference>
<dbReference type="Proteomes" id="UP000002281">
    <property type="component" value="Chromosome 5"/>
</dbReference>
<keyword evidence="11" id="KW-1185">Reference proteome</keyword>